<comment type="caution">
    <text evidence="5">The sequence shown here is derived from an EMBL/GenBank/DDBJ whole genome shotgun (WGS) entry which is preliminary data.</text>
</comment>
<evidence type="ECO:0000313" key="6">
    <source>
        <dbReference type="Proteomes" id="UP001499938"/>
    </source>
</evidence>
<keyword evidence="4" id="KW-0143">Chaperone</keyword>
<evidence type="ECO:0000313" key="5">
    <source>
        <dbReference type="EMBL" id="GAA1809038.1"/>
    </source>
</evidence>
<dbReference type="InterPro" id="IPR001404">
    <property type="entry name" value="Hsp90_fam"/>
</dbReference>
<gene>
    <name evidence="5" type="ORF">GCM10009811_35380</name>
</gene>
<dbReference type="Gene3D" id="3.30.230.80">
    <property type="match status" value="1"/>
</dbReference>
<keyword evidence="3" id="KW-0067">ATP-binding</keyword>
<proteinExistence type="inferred from homology"/>
<name>A0ABN2M499_9MICO</name>
<dbReference type="Pfam" id="PF00183">
    <property type="entry name" value="HSP90"/>
    <property type="match status" value="1"/>
</dbReference>
<evidence type="ECO:0008006" key="7">
    <source>
        <dbReference type="Google" id="ProtNLM"/>
    </source>
</evidence>
<evidence type="ECO:0000256" key="4">
    <source>
        <dbReference type="ARBA" id="ARBA00023186"/>
    </source>
</evidence>
<evidence type="ECO:0000256" key="1">
    <source>
        <dbReference type="ARBA" id="ARBA00008239"/>
    </source>
</evidence>
<dbReference type="SUPFAM" id="SSF54211">
    <property type="entry name" value="Ribosomal protein S5 domain 2-like"/>
    <property type="match status" value="1"/>
</dbReference>
<dbReference type="Gene3D" id="3.30.565.10">
    <property type="entry name" value="Histidine kinase-like ATPase, C-terminal domain"/>
    <property type="match status" value="1"/>
</dbReference>
<keyword evidence="6" id="KW-1185">Reference proteome</keyword>
<accession>A0ABN2M499</accession>
<sequence>MTLSRHAGRVDAGFSPRIDVTPSERNEPMIVRDNGIGLGPDEMRTFLATIGGSSKRDDFAVARRGFLGQFGIGLLSCFLVADTLEVRSKSAKTKDAPTTLWVGHADGTFTVSDSDYALDGPGTEVKIMPRHGDLEWCNEETLRKLAGDFAELLDVAVRVKGDLMSMNTPPWDRSIEEQLAWCRERLGFEAMGIVPLDSSLLNVRGLGFVLPYTAAPGHRTGDRIYSNGMLVADSVDQLIPEWAFFCRAVIDAGELPLTASRESLQETNSLGLVRERLGNRLLGELIKVHGLHQNVYQDILRLHATGLRALAVKGADIRDLMGSTLPYETTLGERTIEQLLAIDQPSIPYVADADSFDAIRDVAVHAQVLVVNASGPHETELLQVFNEQHTGRFSEMQRFEISSLARPEPYVDVDRGSRLVRVADETFGPNVVGVEVAHFQPANRPVLWWPAANLKGTRKRLPTLAGPPK</sequence>
<comment type="similarity">
    <text evidence="1">Belongs to the heat shock protein 90 family.</text>
</comment>
<reference evidence="5 6" key="1">
    <citation type="journal article" date="2019" name="Int. J. Syst. Evol. Microbiol.">
        <title>The Global Catalogue of Microorganisms (GCM) 10K type strain sequencing project: providing services to taxonomists for standard genome sequencing and annotation.</title>
        <authorList>
            <consortium name="The Broad Institute Genomics Platform"/>
            <consortium name="The Broad Institute Genome Sequencing Center for Infectious Disease"/>
            <person name="Wu L."/>
            <person name="Ma J."/>
        </authorList>
    </citation>
    <scope>NUCLEOTIDE SEQUENCE [LARGE SCALE GENOMIC DNA]</scope>
    <source>
        <strain evidence="5 6">JCM 15592</strain>
    </source>
</reference>
<dbReference type="Proteomes" id="UP001499938">
    <property type="component" value="Unassembled WGS sequence"/>
</dbReference>
<dbReference type="SUPFAM" id="SSF55874">
    <property type="entry name" value="ATPase domain of HSP90 chaperone/DNA topoisomerase II/histidine kinase"/>
    <property type="match status" value="1"/>
</dbReference>
<protein>
    <recommendedName>
        <fullName evidence="7">ATP-binding protein</fullName>
    </recommendedName>
</protein>
<evidence type="ECO:0000256" key="3">
    <source>
        <dbReference type="ARBA" id="ARBA00022840"/>
    </source>
</evidence>
<dbReference type="RefSeq" id="WP_344088778.1">
    <property type="nucleotide sequence ID" value="NZ_BAAAPO010000062.1"/>
</dbReference>
<dbReference type="InterPro" id="IPR020568">
    <property type="entry name" value="Ribosomal_Su5_D2-typ_SF"/>
</dbReference>
<keyword evidence="2" id="KW-0547">Nucleotide-binding</keyword>
<evidence type="ECO:0000256" key="2">
    <source>
        <dbReference type="ARBA" id="ARBA00022741"/>
    </source>
</evidence>
<organism evidence="5 6">
    <name type="scientific">Nostocoides veronense</name>
    <dbReference type="NCBI Taxonomy" id="330836"/>
    <lineage>
        <taxon>Bacteria</taxon>
        <taxon>Bacillati</taxon>
        <taxon>Actinomycetota</taxon>
        <taxon>Actinomycetes</taxon>
        <taxon>Micrococcales</taxon>
        <taxon>Intrasporangiaceae</taxon>
        <taxon>Nostocoides</taxon>
    </lineage>
</organism>
<dbReference type="InterPro" id="IPR036890">
    <property type="entry name" value="HATPase_C_sf"/>
</dbReference>
<dbReference type="PANTHER" id="PTHR11528">
    <property type="entry name" value="HEAT SHOCK PROTEIN 90 FAMILY MEMBER"/>
    <property type="match status" value="1"/>
</dbReference>
<dbReference type="EMBL" id="BAAAPO010000062">
    <property type="protein sequence ID" value="GAA1809038.1"/>
    <property type="molecule type" value="Genomic_DNA"/>
</dbReference>